<dbReference type="Pfam" id="PF20434">
    <property type="entry name" value="BD-FAE"/>
    <property type="match status" value="1"/>
</dbReference>
<proteinExistence type="inferred from homology"/>
<accession>A0A7X8XYA9</accession>
<dbReference type="Gene3D" id="3.40.50.1820">
    <property type="entry name" value="alpha/beta hydrolase"/>
    <property type="match status" value="1"/>
</dbReference>
<name>A0A7X8XYA9_9BACT</name>
<dbReference type="Proteomes" id="UP000585050">
    <property type="component" value="Unassembled WGS sequence"/>
</dbReference>
<evidence type="ECO:0000313" key="6">
    <source>
        <dbReference type="Proteomes" id="UP000585050"/>
    </source>
</evidence>
<keyword evidence="2 5" id="KW-0378">Hydrolase</keyword>
<evidence type="ECO:0000256" key="2">
    <source>
        <dbReference type="ARBA" id="ARBA00022801"/>
    </source>
</evidence>
<dbReference type="InterPro" id="IPR049492">
    <property type="entry name" value="BD-FAE-like_dom"/>
</dbReference>
<feature type="chain" id="PRO_5031375244" evidence="3">
    <location>
        <begin position="23"/>
        <end position="315"/>
    </location>
</feature>
<feature type="signal peptide" evidence="3">
    <location>
        <begin position="1"/>
        <end position="22"/>
    </location>
</feature>
<feature type="domain" description="BD-FAE-like" evidence="4">
    <location>
        <begin position="45"/>
        <end position="246"/>
    </location>
</feature>
<gene>
    <name evidence="5" type="ORF">HGP29_22735</name>
</gene>
<keyword evidence="3" id="KW-0732">Signal</keyword>
<keyword evidence="6" id="KW-1185">Reference proteome</keyword>
<dbReference type="SUPFAM" id="SSF53474">
    <property type="entry name" value="alpha/beta-Hydrolases"/>
    <property type="match status" value="1"/>
</dbReference>
<dbReference type="InterPro" id="IPR050300">
    <property type="entry name" value="GDXG_lipolytic_enzyme"/>
</dbReference>
<dbReference type="InterPro" id="IPR029058">
    <property type="entry name" value="AB_hydrolase_fold"/>
</dbReference>
<evidence type="ECO:0000256" key="3">
    <source>
        <dbReference type="SAM" id="SignalP"/>
    </source>
</evidence>
<evidence type="ECO:0000259" key="4">
    <source>
        <dbReference type="Pfam" id="PF20434"/>
    </source>
</evidence>
<reference evidence="5 6" key="1">
    <citation type="submission" date="2020-04" db="EMBL/GenBank/DDBJ databases">
        <title>Flammeovirga sp. SR4, a novel species isolated from seawater.</title>
        <authorList>
            <person name="Wang X."/>
        </authorList>
    </citation>
    <scope>NUCLEOTIDE SEQUENCE [LARGE SCALE GENOMIC DNA]</scope>
    <source>
        <strain evidence="5 6">SR4</strain>
    </source>
</reference>
<dbReference type="PANTHER" id="PTHR48081:SF30">
    <property type="entry name" value="ACETYL-HYDROLASE LIPR-RELATED"/>
    <property type="match status" value="1"/>
</dbReference>
<dbReference type="GO" id="GO:0004806">
    <property type="term" value="F:triacylglycerol lipase activity"/>
    <property type="evidence" value="ECO:0007669"/>
    <property type="project" value="TreeGrafter"/>
</dbReference>
<organism evidence="5 6">
    <name type="scientific">Flammeovirga agarivorans</name>
    <dbReference type="NCBI Taxonomy" id="2726742"/>
    <lineage>
        <taxon>Bacteria</taxon>
        <taxon>Pseudomonadati</taxon>
        <taxon>Bacteroidota</taxon>
        <taxon>Cytophagia</taxon>
        <taxon>Cytophagales</taxon>
        <taxon>Flammeovirgaceae</taxon>
        <taxon>Flammeovirga</taxon>
    </lineage>
</organism>
<evidence type="ECO:0000313" key="5">
    <source>
        <dbReference type="EMBL" id="NLR94036.1"/>
    </source>
</evidence>
<sequence length="315" mass="34990">MKHLTIISSFIILLATSLVSNAQQSKPVPQLQNIKYGEHERNVIDIWFAETNKKTPLVLYIHGGGFTSGSKEKLGAKTLNSLLNAGISVAAINYRLIADAPLPAAHNDAKKALQFIRLNADQWKIDKSRIGLHGGSAGAQICMWLAFSDEMANTESDNPIERESTRVSCVAPFSGQTTMNLEFWESLFKKHLNEGANTQAALDNNSKLVKKRKRMYGGKTMEETNSIANSLSAITLASSDDPAVYMSYNMSPKSKAPKNPKKMKSWIIHHVDFGIALQEKLDQLGVESDLKYPGARTKYVSVVEFFNEHLQKENY</sequence>
<dbReference type="AlphaFoldDB" id="A0A7X8XYA9"/>
<protein>
    <submittedName>
        <fullName evidence="5">Alpha/beta hydrolase</fullName>
    </submittedName>
</protein>
<comment type="similarity">
    <text evidence="1">Belongs to the 'GDXG' lipolytic enzyme family.</text>
</comment>
<dbReference type="PANTHER" id="PTHR48081">
    <property type="entry name" value="AB HYDROLASE SUPERFAMILY PROTEIN C4A8.06C"/>
    <property type="match status" value="1"/>
</dbReference>
<dbReference type="RefSeq" id="WP_168884748.1">
    <property type="nucleotide sequence ID" value="NZ_JABAIL010000009.1"/>
</dbReference>
<dbReference type="EMBL" id="JABAIL010000009">
    <property type="protein sequence ID" value="NLR94036.1"/>
    <property type="molecule type" value="Genomic_DNA"/>
</dbReference>
<comment type="caution">
    <text evidence="5">The sequence shown here is derived from an EMBL/GenBank/DDBJ whole genome shotgun (WGS) entry which is preliminary data.</text>
</comment>
<evidence type="ECO:0000256" key="1">
    <source>
        <dbReference type="ARBA" id="ARBA00010515"/>
    </source>
</evidence>